<reference evidence="1" key="1">
    <citation type="journal article" date="2014" name="Nat. Commun.">
        <title>The rainbow trout genome provides novel insights into evolution after whole-genome duplication in vertebrates.</title>
        <authorList>
            <person name="Berthelot C."/>
            <person name="Brunet F."/>
            <person name="Chalopin D."/>
            <person name="Juanchich A."/>
            <person name="Bernard M."/>
            <person name="Noel B."/>
            <person name="Bento P."/>
            <person name="Da Silva C."/>
            <person name="Labadie K."/>
            <person name="Alberti A."/>
            <person name="Aury J.M."/>
            <person name="Louis A."/>
            <person name="Dehais P."/>
            <person name="Bardou P."/>
            <person name="Montfort J."/>
            <person name="Klopp C."/>
            <person name="Cabau C."/>
            <person name="Gaspin C."/>
            <person name="Thorgaard G.H."/>
            <person name="Boussaha M."/>
            <person name="Quillet E."/>
            <person name="Guyomard R."/>
            <person name="Galiana D."/>
            <person name="Bobe J."/>
            <person name="Volff J.N."/>
            <person name="Genet C."/>
            <person name="Wincker P."/>
            <person name="Jaillon O."/>
            <person name="Roest Crollius H."/>
            <person name="Guiguen Y."/>
        </authorList>
    </citation>
    <scope>NUCLEOTIDE SEQUENCE [LARGE SCALE GENOMIC DNA]</scope>
</reference>
<reference evidence="1" key="2">
    <citation type="submission" date="2014-03" db="EMBL/GenBank/DDBJ databases">
        <authorList>
            <person name="Genoscope - CEA"/>
        </authorList>
    </citation>
    <scope>NUCLEOTIDE SEQUENCE</scope>
</reference>
<dbReference type="AlphaFoldDB" id="A0A060VZ38"/>
<evidence type="ECO:0000313" key="1">
    <source>
        <dbReference type="EMBL" id="CDQ60071.1"/>
    </source>
</evidence>
<dbReference type="PaxDb" id="8022-A0A060VZ38"/>
<protein>
    <submittedName>
        <fullName evidence="1">Uncharacterized protein</fullName>
    </submittedName>
</protein>
<proteinExistence type="predicted"/>
<organism evidence="1 2">
    <name type="scientific">Oncorhynchus mykiss</name>
    <name type="common">Rainbow trout</name>
    <name type="synonym">Salmo gairdneri</name>
    <dbReference type="NCBI Taxonomy" id="8022"/>
    <lineage>
        <taxon>Eukaryota</taxon>
        <taxon>Metazoa</taxon>
        <taxon>Chordata</taxon>
        <taxon>Craniata</taxon>
        <taxon>Vertebrata</taxon>
        <taxon>Euteleostomi</taxon>
        <taxon>Actinopterygii</taxon>
        <taxon>Neopterygii</taxon>
        <taxon>Teleostei</taxon>
        <taxon>Protacanthopterygii</taxon>
        <taxon>Salmoniformes</taxon>
        <taxon>Salmonidae</taxon>
        <taxon>Salmoninae</taxon>
        <taxon>Oncorhynchus</taxon>
    </lineage>
</organism>
<dbReference type="STRING" id="8022.A0A060VZ38"/>
<dbReference type="EMBL" id="FR904340">
    <property type="protein sequence ID" value="CDQ60071.1"/>
    <property type="molecule type" value="Genomic_DNA"/>
</dbReference>
<name>A0A060VZ38_ONCMY</name>
<accession>A0A060VZ38</accession>
<sequence length="143" mass="15819">MFVMLPCGGVGVDNDTIWNETHTACLCVCDVLLQCLTSPLSSSVCVPFQVEPLSQAVLERRPCRNAVLSLQRVIQAQGEYWRSLRAVAHTVDQSYLQAQGQSLRRNSEDHNNTVSAMASLSMASLTTDRTHRDELMEGDCDSM</sequence>
<dbReference type="Proteomes" id="UP000193380">
    <property type="component" value="Unassembled WGS sequence"/>
</dbReference>
<gene>
    <name evidence="1" type="ORF">GSONMT00081052001</name>
</gene>
<evidence type="ECO:0000313" key="2">
    <source>
        <dbReference type="Proteomes" id="UP000193380"/>
    </source>
</evidence>